<name>A0ABX3H0E0_PAEBO</name>
<keyword evidence="1" id="KW-1133">Transmembrane helix</keyword>
<evidence type="ECO:0000256" key="1">
    <source>
        <dbReference type="SAM" id="Phobius"/>
    </source>
</evidence>
<feature type="transmembrane region" description="Helical" evidence="1">
    <location>
        <begin position="55"/>
        <end position="74"/>
    </location>
</feature>
<keyword evidence="1" id="KW-0812">Transmembrane</keyword>
<keyword evidence="1" id="KW-0472">Membrane</keyword>
<feature type="transmembrane region" description="Helical" evidence="1">
    <location>
        <begin position="181"/>
        <end position="203"/>
    </location>
</feature>
<keyword evidence="3" id="KW-1185">Reference proteome</keyword>
<sequence length="262" mass="30442">MRAYLEITKKSFLNNLVFRVEYFAGLANSIVTIFVNIAIWRAVYDEEGTMDQLQFSMIVTYVILAMALFHVFSMDEYIIEKKIKTGLIASDLLRPLSFRLQIFSYHLGALIYKLILLFVPTLLFYSAIYHILPPFSTEMFFCFLFSIVLGYLVMYHLNFLIWISAFWLYKTFSLVTIKDTMVMVLSGAVIPLWYMPAWLVSYIKLTPFDTIFYVPISIYLGQLPEHEILTSILRQAGWVLALTLACHLLWKRASKRIVVQGG</sequence>
<dbReference type="PANTHER" id="PTHR36832">
    <property type="entry name" value="SLR1174 PROTEIN-RELATED"/>
    <property type="match status" value="1"/>
</dbReference>
<dbReference type="PANTHER" id="PTHR36832:SF2">
    <property type="entry name" value="INTEGRAL MEMBRANE PROTEIN"/>
    <property type="match status" value="1"/>
</dbReference>
<feature type="transmembrane region" description="Helical" evidence="1">
    <location>
        <begin position="110"/>
        <end position="131"/>
    </location>
</feature>
<dbReference type="InterPro" id="IPR010390">
    <property type="entry name" value="ABC-2_transporter-like"/>
</dbReference>
<feature type="transmembrane region" description="Helical" evidence="1">
    <location>
        <begin position="232"/>
        <end position="250"/>
    </location>
</feature>
<dbReference type="Pfam" id="PF06182">
    <property type="entry name" value="ABC2_membrane_6"/>
    <property type="match status" value="1"/>
</dbReference>
<evidence type="ECO:0000313" key="2">
    <source>
        <dbReference type="EMBL" id="OMD42364.1"/>
    </source>
</evidence>
<proteinExistence type="predicted"/>
<feature type="transmembrane region" description="Helical" evidence="1">
    <location>
        <begin position="143"/>
        <end position="169"/>
    </location>
</feature>
<reference evidence="2 3" key="1">
    <citation type="submission" date="2016-10" db="EMBL/GenBank/DDBJ databases">
        <title>Paenibacillus species isolates.</title>
        <authorList>
            <person name="Beno S.M."/>
        </authorList>
    </citation>
    <scope>NUCLEOTIDE SEQUENCE [LARGE SCALE GENOMIC DNA]</scope>
    <source>
        <strain evidence="2 3">FSL H7-0744</strain>
    </source>
</reference>
<evidence type="ECO:0000313" key="3">
    <source>
        <dbReference type="Proteomes" id="UP000187412"/>
    </source>
</evidence>
<organism evidence="2 3">
    <name type="scientific">Paenibacillus borealis</name>
    <dbReference type="NCBI Taxonomy" id="160799"/>
    <lineage>
        <taxon>Bacteria</taxon>
        <taxon>Bacillati</taxon>
        <taxon>Bacillota</taxon>
        <taxon>Bacilli</taxon>
        <taxon>Bacillales</taxon>
        <taxon>Paenibacillaceae</taxon>
        <taxon>Paenibacillus</taxon>
    </lineage>
</organism>
<dbReference type="EMBL" id="MPTB01000041">
    <property type="protein sequence ID" value="OMD42364.1"/>
    <property type="molecule type" value="Genomic_DNA"/>
</dbReference>
<comment type="caution">
    <text evidence="2">The sequence shown here is derived from an EMBL/GenBank/DDBJ whole genome shotgun (WGS) entry which is preliminary data.</text>
</comment>
<accession>A0ABX3H0E0</accession>
<gene>
    <name evidence="2" type="ORF">BSK56_25875</name>
</gene>
<protein>
    <submittedName>
        <fullName evidence="2">ABC transporter permease</fullName>
    </submittedName>
</protein>
<feature type="transmembrane region" description="Helical" evidence="1">
    <location>
        <begin position="20"/>
        <end position="43"/>
    </location>
</feature>
<dbReference type="RefSeq" id="WP_076113378.1">
    <property type="nucleotide sequence ID" value="NZ_MPTB01000041.1"/>
</dbReference>
<dbReference type="Proteomes" id="UP000187412">
    <property type="component" value="Unassembled WGS sequence"/>
</dbReference>